<feature type="transmembrane region" description="Helical" evidence="6">
    <location>
        <begin position="257"/>
        <end position="280"/>
    </location>
</feature>
<feature type="transmembrane region" description="Helical" evidence="6">
    <location>
        <begin position="92"/>
        <end position="112"/>
    </location>
</feature>
<dbReference type="PANTHER" id="PTHR30250:SF26">
    <property type="entry name" value="PSMA PROTEIN"/>
    <property type="match status" value="1"/>
</dbReference>
<feature type="transmembrane region" description="Helical" evidence="6">
    <location>
        <begin position="223"/>
        <end position="245"/>
    </location>
</feature>
<keyword evidence="5 6" id="KW-0472">Membrane</keyword>
<accession>A0AAT9FLD5</accession>
<dbReference type="EMBL" id="AP026866">
    <property type="protein sequence ID" value="BDS06763.1"/>
    <property type="molecule type" value="Genomic_DNA"/>
</dbReference>
<dbReference type="GO" id="GO:0005886">
    <property type="term" value="C:plasma membrane"/>
    <property type="evidence" value="ECO:0007669"/>
    <property type="project" value="UniProtKB-SubCell"/>
</dbReference>
<reference evidence="7" key="1">
    <citation type="submission" date="2024-07" db="EMBL/GenBank/DDBJ databases">
        <title>Complete genome sequence of Verrucomicrobiaceae bacterium NT6N.</title>
        <authorList>
            <person name="Huang C."/>
            <person name="Takami H."/>
            <person name="Hamasaki K."/>
        </authorList>
    </citation>
    <scope>NUCLEOTIDE SEQUENCE</scope>
    <source>
        <strain evidence="7">NT6N</strain>
    </source>
</reference>
<evidence type="ECO:0000256" key="3">
    <source>
        <dbReference type="ARBA" id="ARBA00022692"/>
    </source>
</evidence>
<feature type="transmembrane region" description="Helical" evidence="6">
    <location>
        <begin position="332"/>
        <end position="353"/>
    </location>
</feature>
<organism evidence="7">
    <name type="scientific">Oceaniferula spumae</name>
    <dbReference type="NCBI Taxonomy" id="2979115"/>
    <lineage>
        <taxon>Bacteria</taxon>
        <taxon>Pseudomonadati</taxon>
        <taxon>Verrucomicrobiota</taxon>
        <taxon>Verrucomicrobiia</taxon>
        <taxon>Verrucomicrobiales</taxon>
        <taxon>Verrucomicrobiaceae</taxon>
        <taxon>Oceaniferula</taxon>
    </lineage>
</organism>
<protein>
    <recommendedName>
        <fullName evidence="8">Polysaccharide biosynthesis protein C-terminal domain-containing protein</fullName>
    </recommendedName>
</protein>
<feature type="transmembrane region" description="Helical" evidence="6">
    <location>
        <begin position="118"/>
        <end position="135"/>
    </location>
</feature>
<feature type="transmembrane region" description="Helical" evidence="6">
    <location>
        <begin position="45"/>
        <end position="71"/>
    </location>
</feature>
<keyword evidence="3 6" id="KW-0812">Transmembrane</keyword>
<evidence type="ECO:0000256" key="1">
    <source>
        <dbReference type="ARBA" id="ARBA00004651"/>
    </source>
</evidence>
<evidence type="ECO:0000256" key="5">
    <source>
        <dbReference type="ARBA" id="ARBA00023136"/>
    </source>
</evidence>
<feature type="transmembrane region" description="Helical" evidence="6">
    <location>
        <begin position="390"/>
        <end position="408"/>
    </location>
</feature>
<comment type="subcellular location">
    <subcellularLocation>
        <location evidence="1">Cell membrane</location>
        <topology evidence="1">Multi-pass membrane protein</topology>
    </subcellularLocation>
</comment>
<dbReference type="PANTHER" id="PTHR30250">
    <property type="entry name" value="PST FAMILY PREDICTED COLANIC ACID TRANSPORTER"/>
    <property type="match status" value="1"/>
</dbReference>
<evidence type="ECO:0000256" key="2">
    <source>
        <dbReference type="ARBA" id="ARBA00022475"/>
    </source>
</evidence>
<proteinExistence type="predicted"/>
<keyword evidence="2" id="KW-1003">Cell membrane</keyword>
<sequence length="423" mass="45392">MAIRLPRKWINQSFWAILDQGFFAASNFALNIMLARWLGVEAYGAFGIAFTVFLFVAIIHTSLLTEPMMVFCSGRFKDGTLGYLRNLLKIHWTAAWLGSAAIALLSSFFYWGTPSREPILLLAFLTGPLLYPWLLRRACYPAGLPRIAAESGAIYLILLLGSTSILRISGSLTVLTALMAMGACAALSGAWIQFKLSKPEKLTSATTTSSREIRSEHWTYGKWALLTGIVGWIPGNLAMLILPVWGGVEASGEYRAAFNLVLPVQQVLAAAGPLLLPFLVRSRELPVFQSKVTKLALAFMIAPALWTALLAIAGSLLAGLLYDDAIPLPTHVLLLLGIQTILGAGVLVLATGLRAMEKPKEAFKGYLCSSLLSLLAGIPLMAVYGLTGAAAGGVISTAGSAVIMVLVFRKTMRPDGLAQPVNP</sequence>
<evidence type="ECO:0000256" key="6">
    <source>
        <dbReference type="SAM" id="Phobius"/>
    </source>
</evidence>
<name>A0AAT9FLD5_9BACT</name>
<feature type="transmembrane region" description="Helical" evidence="6">
    <location>
        <begin position="21"/>
        <end position="39"/>
    </location>
</feature>
<feature type="transmembrane region" description="Helical" evidence="6">
    <location>
        <begin position="292"/>
        <end position="320"/>
    </location>
</feature>
<dbReference type="AlphaFoldDB" id="A0AAT9FLD5"/>
<evidence type="ECO:0000256" key="4">
    <source>
        <dbReference type="ARBA" id="ARBA00022989"/>
    </source>
</evidence>
<feature type="transmembrane region" description="Helical" evidence="6">
    <location>
        <begin position="147"/>
        <end position="166"/>
    </location>
</feature>
<dbReference type="InterPro" id="IPR050833">
    <property type="entry name" value="Poly_Biosynth_Transport"/>
</dbReference>
<evidence type="ECO:0000313" key="7">
    <source>
        <dbReference type="EMBL" id="BDS06763.1"/>
    </source>
</evidence>
<feature type="transmembrane region" description="Helical" evidence="6">
    <location>
        <begin position="172"/>
        <end position="192"/>
    </location>
</feature>
<keyword evidence="4 6" id="KW-1133">Transmembrane helix</keyword>
<gene>
    <name evidence="7" type="ORF">NT6N_18030</name>
</gene>
<evidence type="ECO:0008006" key="8">
    <source>
        <dbReference type="Google" id="ProtNLM"/>
    </source>
</evidence>
<feature type="transmembrane region" description="Helical" evidence="6">
    <location>
        <begin position="365"/>
        <end position="384"/>
    </location>
</feature>
<dbReference type="KEGG" id="osu:NT6N_18030"/>